<reference evidence="1 2" key="1">
    <citation type="submission" date="2019-02" db="EMBL/GenBank/DDBJ databases">
        <title>Deep-cultivation of Planctomycetes and their phenomic and genomic characterization uncovers novel biology.</title>
        <authorList>
            <person name="Wiegand S."/>
            <person name="Jogler M."/>
            <person name="Boedeker C."/>
            <person name="Pinto D."/>
            <person name="Vollmers J."/>
            <person name="Rivas-Marin E."/>
            <person name="Kohn T."/>
            <person name="Peeters S.H."/>
            <person name="Heuer A."/>
            <person name="Rast P."/>
            <person name="Oberbeckmann S."/>
            <person name="Bunk B."/>
            <person name="Jeske O."/>
            <person name="Meyerdierks A."/>
            <person name="Storesund J.E."/>
            <person name="Kallscheuer N."/>
            <person name="Luecker S."/>
            <person name="Lage O.M."/>
            <person name="Pohl T."/>
            <person name="Merkel B.J."/>
            <person name="Hornburger P."/>
            <person name="Mueller R.-W."/>
            <person name="Bruemmer F."/>
            <person name="Labrenz M."/>
            <person name="Spormann A.M."/>
            <person name="Op den Camp H."/>
            <person name="Overmann J."/>
            <person name="Amann R."/>
            <person name="Jetten M.S.M."/>
            <person name="Mascher T."/>
            <person name="Medema M.H."/>
            <person name="Devos D.P."/>
            <person name="Kaster A.-K."/>
            <person name="Ovreas L."/>
            <person name="Rohde M."/>
            <person name="Galperin M.Y."/>
            <person name="Jogler C."/>
        </authorList>
    </citation>
    <scope>NUCLEOTIDE SEQUENCE [LARGE SCALE GENOMIC DNA]</scope>
    <source>
        <strain evidence="1 2">KS4</strain>
    </source>
</reference>
<evidence type="ECO:0000313" key="1">
    <source>
        <dbReference type="EMBL" id="QDU34123.1"/>
    </source>
</evidence>
<dbReference type="AlphaFoldDB" id="A0A517YV52"/>
<protein>
    <submittedName>
        <fullName evidence="1">Uncharacterized protein</fullName>
    </submittedName>
</protein>
<sequence>MGGLQTIGGDFVDRLKLYAAVDRGFKEIELWLEVWFGGWSVNGTGEETACCEMGEFVEVLDQG</sequence>
<dbReference type="EMBL" id="CP036425">
    <property type="protein sequence ID" value="QDU34123.1"/>
    <property type="molecule type" value="Genomic_DNA"/>
</dbReference>
<accession>A0A517YV52</accession>
<gene>
    <name evidence="1" type="ORF">KS4_21850</name>
</gene>
<name>A0A517YV52_9BACT</name>
<evidence type="ECO:0000313" key="2">
    <source>
        <dbReference type="Proteomes" id="UP000317369"/>
    </source>
</evidence>
<proteinExistence type="predicted"/>
<dbReference type="Proteomes" id="UP000317369">
    <property type="component" value="Chromosome"/>
</dbReference>
<organism evidence="1 2">
    <name type="scientific">Poriferisphaera corsica</name>
    <dbReference type="NCBI Taxonomy" id="2528020"/>
    <lineage>
        <taxon>Bacteria</taxon>
        <taxon>Pseudomonadati</taxon>
        <taxon>Planctomycetota</taxon>
        <taxon>Phycisphaerae</taxon>
        <taxon>Phycisphaerales</taxon>
        <taxon>Phycisphaeraceae</taxon>
        <taxon>Poriferisphaera</taxon>
    </lineage>
</organism>
<keyword evidence="2" id="KW-1185">Reference proteome</keyword>
<dbReference type="KEGG" id="pcor:KS4_21850"/>